<protein>
    <submittedName>
        <fullName evidence="1">Uncharacterized protein</fullName>
    </submittedName>
</protein>
<accession>A0A0A9CJP7</accession>
<organism evidence="1">
    <name type="scientific">Arundo donax</name>
    <name type="common">Giant reed</name>
    <name type="synonym">Donax arundinaceus</name>
    <dbReference type="NCBI Taxonomy" id="35708"/>
    <lineage>
        <taxon>Eukaryota</taxon>
        <taxon>Viridiplantae</taxon>
        <taxon>Streptophyta</taxon>
        <taxon>Embryophyta</taxon>
        <taxon>Tracheophyta</taxon>
        <taxon>Spermatophyta</taxon>
        <taxon>Magnoliopsida</taxon>
        <taxon>Liliopsida</taxon>
        <taxon>Poales</taxon>
        <taxon>Poaceae</taxon>
        <taxon>PACMAD clade</taxon>
        <taxon>Arundinoideae</taxon>
        <taxon>Arundineae</taxon>
        <taxon>Arundo</taxon>
    </lineage>
</organism>
<reference evidence="1" key="1">
    <citation type="submission" date="2014-09" db="EMBL/GenBank/DDBJ databases">
        <authorList>
            <person name="Magalhaes I.L.F."/>
            <person name="Oliveira U."/>
            <person name="Santos F.R."/>
            <person name="Vidigal T.H.D.A."/>
            <person name="Brescovit A.D."/>
            <person name="Santos A.J."/>
        </authorList>
    </citation>
    <scope>NUCLEOTIDE SEQUENCE</scope>
    <source>
        <tissue evidence="1">Shoot tissue taken approximately 20 cm above the soil surface</tissue>
    </source>
</reference>
<dbReference type="EMBL" id="GBRH01226143">
    <property type="protein sequence ID" value="JAD71752.1"/>
    <property type="molecule type" value="Transcribed_RNA"/>
</dbReference>
<evidence type="ECO:0000313" key="1">
    <source>
        <dbReference type="EMBL" id="JAD71752.1"/>
    </source>
</evidence>
<name>A0A0A9CJP7_ARUDO</name>
<proteinExistence type="predicted"/>
<sequence length="28" mass="3122">MPSPYPLSQLVHHPPQRLTLTRAALSLP</sequence>
<reference evidence="1" key="2">
    <citation type="journal article" date="2015" name="Data Brief">
        <title>Shoot transcriptome of the giant reed, Arundo donax.</title>
        <authorList>
            <person name="Barrero R.A."/>
            <person name="Guerrero F.D."/>
            <person name="Moolhuijzen P."/>
            <person name="Goolsby J.A."/>
            <person name="Tidwell J."/>
            <person name="Bellgard S.E."/>
            <person name="Bellgard M.I."/>
        </authorList>
    </citation>
    <scope>NUCLEOTIDE SEQUENCE</scope>
    <source>
        <tissue evidence="1">Shoot tissue taken approximately 20 cm above the soil surface</tissue>
    </source>
</reference>
<dbReference type="AlphaFoldDB" id="A0A0A9CJP7"/>